<evidence type="ECO:0000313" key="5">
    <source>
        <dbReference type="EMBL" id="KRO95973.1"/>
    </source>
</evidence>
<dbReference type="SUPFAM" id="SSF46689">
    <property type="entry name" value="Homeodomain-like"/>
    <property type="match status" value="1"/>
</dbReference>
<evidence type="ECO:0000259" key="4">
    <source>
        <dbReference type="PROSITE" id="PS01124"/>
    </source>
</evidence>
<dbReference type="GO" id="GO:0003700">
    <property type="term" value="F:DNA-binding transcription factor activity"/>
    <property type="evidence" value="ECO:0007669"/>
    <property type="project" value="InterPro"/>
</dbReference>
<dbReference type="InterPro" id="IPR032687">
    <property type="entry name" value="AraC-type_N"/>
</dbReference>
<reference evidence="5 6" key="1">
    <citation type="submission" date="2015-10" db="EMBL/GenBank/DDBJ databases">
        <title>Metagenome-Assembled Genomes uncover a global brackish microbiome.</title>
        <authorList>
            <person name="Hugerth L.W."/>
            <person name="Larsson J."/>
            <person name="Alneberg J."/>
            <person name="Lindh M.V."/>
            <person name="Legrand C."/>
            <person name="Pinhassi J."/>
            <person name="Andersson A.F."/>
        </authorList>
    </citation>
    <scope>NUCLEOTIDE SEQUENCE [LARGE SCALE GENOMIC DNA]</scope>
    <source>
        <strain evidence="5">BACL26 MAG-121220-bin70</strain>
    </source>
</reference>
<keyword evidence="1" id="KW-0805">Transcription regulation</keyword>
<dbReference type="Pfam" id="PF12833">
    <property type="entry name" value="HTH_18"/>
    <property type="match status" value="1"/>
</dbReference>
<evidence type="ECO:0000256" key="3">
    <source>
        <dbReference type="ARBA" id="ARBA00023163"/>
    </source>
</evidence>
<protein>
    <submittedName>
        <fullName evidence="5">Transcriptional regulator</fullName>
    </submittedName>
</protein>
<name>A0A0R2U8Z7_9GAMM</name>
<dbReference type="Proteomes" id="UP000051213">
    <property type="component" value="Unassembled WGS sequence"/>
</dbReference>
<dbReference type="AlphaFoldDB" id="A0A0R2U8Z7"/>
<dbReference type="EMBL" id="LICA01000067">
    <property type="protein sequence ID" value="KRO95973.1"/>
    <property type="molecule type" value="Genomic_DNA"/>
</dbReference>
<dbReference type="PANTHER" id="PTHR47894">
    <property type="entry name" value="HTH-TYPE TRANSCRIPTIONAL REGULATOR GADX"/>
    <property type="match status" value="1"/>
</dbReference>
<dbReference type="InterPro" id="IPR020449">
    <property type="entry name" value="Tscrpt_reg_AraC-type_HTH"/>
</dbReference>
<dbReference type="GO" id="GO:0005829">
    <property type="term" value="C:cytosol"/>
    <property type="evidence" value="ECO:0007669"/>
    <property type="project" value="TreeGrafter"/>
</dbReference>
<evidence type="ECO:0000313" key="6">
    <source>
        <dbReference type="Proteomes" id="UP000051213"/>
    </source>
</evidence>
<evidence type="ECO:0000256" key="2">
    <source>
        <dbReference type="ARBA" id="ARBA00023125"/>
    </source>
</evidence>
<dbReference type="InterPro" id="IPR009057">
    <property type="entry name" value="Homeodomain-like_sf"/>
</dbReference>
<gene>
    <name evidence="5" type="ORF">ABS24_09665</name>
</gene>
<dbReference type="Gene3D" id="1.10.10.60">
    <property type="entry name" value="Homeodomain-like"/>
    <property type="match status" value="1"/>
</dbReference>
<dbReference type="GO" id="GO:0000976">
    <property type="term" value="F:transcription cis-regulatory region binding"/>
    <property type="evidence" value="ECO:0007669"/>
    <property type="project" value="TreeGrafter"/>
</dbReference>
<keyword evidence="2" id="KW-0238">DNA-binding</keyword>
<keyword evidence="3" id="KW-0804">Transcription</keyword>
<dbReference type="InterPro" id="IPR018060">
    <property type="entry name" value="HTH_AraC"/>
</dbReference>
<organism evidence="5 6">
    <name type="scientific">SAR92 bacterium BACL26 MAG-121220-bin70</name>
    <dbReference type="NCBI Taxonomy" id="1655626"/>
    <lineage>
        <taxon>Bacteria</taxon>
        <taxon>Pseudomonadati</taxon>
        <taxon>Pseudomonadota</taxon>
        <taxon>Gammaproteobacteria</taxon>
        <taxon>Cellvibrionales</taxon>
        <taxon>Porticoccaceae</taxon>
        <taxon>SAR92 clade</taxon>
    </lineage>
</organism>
<feature type="domain" description="HTH araC/xylS-type" evidence="4">
    <location>
        <begin position="229"/>
        <end position="326"/>
    </location>
</feature>
<evidence type="ECO:0000256" key="1">
    <source>
        <dbReference type="ARBA" id="ARBA00023015"/>
    </source>
</evidence>
<dbReference type="Pfam" id="PF12625">
    <property type="entry name" value="Arabinose_bd"/>
    <property type="match status" value="1"/>
</dbReference>
<accession>A0A0R2U8Z7</accession>
<dbReference type="PANTHER" id="PTHR47894:SF1">
    <property type="entry name" value="HTH-TYPE TRANSCRIPTIONAL REGULATOR VQSM"/>
    <property type="match status" value="1"/>
</dbReference>
<sequence>MYGIILPELLGLLREQGVKEDDLLETTQLRSIDLSKPIFLTRQQADTICSNAIKLSNDKALGIRLGLRLNMVALGILGYALMTSANVGDALKLLLRYNQAILPSMTVEIVTSQEGVILVGKAPQLPKQLERFYLDTLYSAVVNNVRILTGEANVSMSLDLDYSAEGESELYASVFGSKVSFMSDKRGLMFSMEGLATTISSSNLLAQNIFQRECDRITSADSQLGLVSERVKQLLISARLDFPSSASIAKKLYMSESTLQRRLAKEGCRFQELLDQVRYRLALEYLQGTHLPVTEVAVLLGYSSAANFRRSFKRWSGLTPAEIRHS</sequence>
<proteinExistence type="predicted"/>
<comment type="caution">
    <text evidence="5">The sequence shown here is derived from an EMBL/GenBank/DDBJ whole genome shotgun (WGS) entry which is preliminary data.</text>
</comment>
<dbReference type="PROSITE" id="PS01124">
    <property type="entry name" value="HTH_ARAC_FAMILY_2"/>
    <property type="match status" value="1"/>
</dbReference>
<dbReference type="PRINTS" id="PR00032">
    <property type="entry name" value="HTHARAC"/>
</dbReference>
<dbReference type="SMART" id="SM00342">
    <property type="entry name" value="HTH_ARAC"/>
    <property type="match status" value="1"/>
</dbReference>